<evidence type="ECO:0000256" key="1">
    <source>
        <dbReference type="HAMAP-Rule" id="MF_00265"/>
    </source>
</evidence>
<comment type="cofactor">
    <cofactor evidence="1">
        <name>Mg(2+)</name>
        <dbReference type="ChEBI" id="CHEBI:18420"/>
    </cofactor>
</comment>
<dbReference type="EMBL" id="LQCK02000001">
    <property type="protein sequence ID" value="KZB96936.1"/>
    <property type="molecule type" value="Genomic_DNA"/>
</dbReference>
<dbReference type="EC" id="3.1.-.-" evidence="1"/>
<gene>
    <name evidence="1" type="primary">vapC</name>
    <name evidence="3" type="ORF">AVM11_01980</name>
</gene>
<feature type="domain" description="PIN" evidence="2">
    <location>
        <begin position="4"/>
        <end position="129"/>
    </location>
</feature>
<comment type="similarity">
    <text evidence="1">Belongs to the PINc/VapC protein family.</text>
</comment>
<comment type="caution">
    <text evidence="3">The sequence shown here is derived from an EMBL/GenBank/DDBJ whole genome shotgun (WGS) entry which is preliminary data.</text>
</comment>
<keyword evidence="1" id="KW-0800">Toxin</keyword>
<reference evidence="3" key="1">
    <citation type="submission" date="2016-03" db="EMBL/GenBank/DDBJ databases">
        <title>Sphingomonas melonis TY, whole genome shotgun sequencing.</title>
        <authorList>
            <person name="Wang H."/>
            <person name="Zhu P."/>
        </authorList>
    </citation>
    <scope>NUCLEOTIDE SEQUENCE [LARGE SCALE GENOMIC DNA]</scope>
    <source>
        <strain evidence="3">TY</strain>
    </source>
</reference>
<dbReference type="RefSeq" id="WP_017978921.1">
    <property type="nucleotide sequence ID" value="NZ_CP017578.1"/>
</dbReference>
<accession>A0A154NB72</accession>
<keyword evidence="4" id="KW-1185">Reference proteome</keyword>
<dbReference type="AlphaFoldDB" id="A0A154NB72"/>
<keyword evidence="1" id="KW-0460">Magnesium</keyword>
<dbReference type="STRING" id="621456.BJP26_08885"/>
<dbReference type="GO" id="GO:0090729">
    <property type="term" value="F:toxin activity"/>
    <property type="evidence" value="ECO:0007669"/>
    <property type="project" value="UniProtKB-KW"/>
</dbReference>
<dbReference type="InterPro" id="IPR002716">
    <property type="entry name" value="PIN_dom"/>
</dbReference>
<dbReference type="SUPFAM" id="SSF88723">
    <property type="entry name" value="PIN domain-like"/>
    <property type="match status" value="1"/>
</dbReference>
<dbReference type="Pfam" id="PF01850">
    <property type="entry name" value="PIN"/>
    <property type="match status" value="1"/>
</dbReference>
<dbReference type="GeneID" id="93798530"/>
<dbReference type="OrthoDB" id="32625at2"/>
<dbReference type="HAMAP" id="MF_00265">
    <property type="entry name" value="VapC_Nob1"/>
    <property type="match status" value="1"/>
</dbReference>
<feature type="binding site" evidence="1">
    <location>
        <position position="6"/>
    </location>
    <ligand>
        <name>Mg(2+)</name>
        <dbReference type="ChEBI" id="CHEBI:18420"/>
    </ligand>
</feature>
<keyword evidence="1" id="KW-0378">Hydrolase</keyword>
<dbReference type="KEGG" id="smy:BJP26_08885"/>
<keyword evidence="1" id="KW-1277">Toxin-antitoxin system</keyword>
<evidence type="ECO:0000313" key="3">
    <source>
        <dbReference type="EMBL" id="KZB96936.1"/>
    </source>
</evidence>
<dbReference type="GO" id="GO:0016787">
    <property type="term" value="F:hydrolase activity"/>
    <property type="evidence" value="ECO:0007669"/>
    <property type="project" value="UniProtKB-KW"/>
</dbReference>
<comment type="function">
    <text evidence="1">Toxic component of a toxin-antitoxin (TA) system. An RNase.</text>
</comment>
<name>A0A154NB72_9SPHN</name>
<feature type="binding site" evidence="1">
    <location>
        <position position="104"/>
    </location>
    <ligand>
        <name>Mg(2+)</name>
        <dbReference type="ChEBI" id="CHEBI:18420"/>
    </ligand>
</feature>
<sequence>MTLFVDASAIVAMIAREPEAWHFSRRMDWETDRLTSAVALWEAVRAVVRVRGVDLAEARTLVADFVRDAQLRVVPIASEEADLALDAHQRFERGMHPAALNMGDCFSYACTRRHDAIILFKGQDFAQTDLKDAMLE</sequence>
<dbReference type="CDD" id="cd09871">
    <property type="entry name" value="PIN_MtVapC28-VapC30-like"/>
    <property type="match status" value="1"/>
</dbReference>
<keyword evidence="1" id="KW-0479">Metal-binding</keyword>
<evidence type="ECO:0000259" key="2">
    <source>
        <dbReference type="Pfam" id="PF01850"/>
    </source>
</evidence>
<dbReference type="GO" id="GO:0004540">
    <property type="term" value="F:RNA nuclease activity"/>
    <property type="evidence" value="ECO:0007669"/>
    <property type="project" value="InterPro"/>
</dbReference>
<protein>
    <recommendedName>
        <fullName evidence="1">Ribonuclease VapC</fullName>
        <shortName evidence="1">RNase VapC</shortName>
        <ecNumber evidence="1">3.1.-.-</ecNumber>
    </recommendedName>
    <alternativeName>
        <fullName evidence="1">Toxin VapC</fullName>
    </alternativeName>
</protein>
<dbReference type="Proteomes" id="UP000078460">
    <property type="component" value="Unassembled WGS sequence"/>
</dbReference>
<dbReference type="GO" id="GO:0000287">
    <property type="term" value="F:magnesium ion binding"/>
    <property type="evidence" value="ECO:0007669"/>
    <property type="project" value="UniProtKB-UniRule"/>
</dbReference>
<dbReference type="InterPro" id="IPR022907">
    <property type="entry name" value="VapC_family"/>
</dbReference>
<dbReference type="InterPro" id="IPR029060">
    <property type="entry name" value="PIN-like_dom_sf"/>
</dbReference>
<dbReference type="Gene3D" id="3.40.50.1010">
    <property type="entry name" value="5'-nuclease"/>
    <property type="match status" value="1"/>
</dbReference>
<proteinExistence type="inferred from homology"/>
<evidence type="ECO:0000313" key="4">
    <source>
        <dbReference type="Proteomes" id="UP000078460"/>
    </source>
</evidence>
<keyword evidence="1" id="KW-0540">Nuclease</keyword>
<organism evidence="3 4">
    <name type="scientific">Sphingomonas melonis TY</name>
    <dbReference type="NCBI Taxonomy" id="621456"/>
    <lineage>
        <taxon>Bacteria</taxon>
        <taxon>Pseudomonadati</taxon>
        <taxon>Pseudomonadota</taxon>
        <taxon>Alphaproteobacteria</taxon>
        <taxon>Sphingomonadales</taxon>
        <taxon>Sphingomonadaceae</taxon>
        <taxon>Sphingomonas</taxon>
    </lineage>
</organism>